<name>A0A515EJW4_9BURK</name>
<evidence type="ECO:0000313" key="2">
    <source>
        <dbReference type="Proteomes" id="UP000317365"/>
    </source>
</evidence>
<dbReference type="AlphaFoldDB" id="A0A515EJW4"/>
<dbReference type="InterPro" id="IPR042094">
    <property type="entry name" value="T2SS_GspF_sf"/>
</dbReference>
<proteinExistence type="predicted"/>
<dbReference type="KEGG" id="rhg:EXZ61_01480"/>
<dbReference type="RefSeq" id="WP_142808401.1">
    <property type="nucleotide sequence ID" value="NZ_CP036282.1"/>
</dbReference>
<reference evidence="2" key="1">
    <citation type="submission" date="2019-02" db="EMBL/GenBank/DDBJ databases">
        <title>Complete genome sequence of Rhodoferax sp. Gr-4.</title>
        <authorList>
            <person name="Jin L."/>
        </authorList>
    </citation>
    <scope>NUCLEOTIDE SEQUENCE [LARGE SCALE GENOMIC DNA]</scope>
    <source>
        <strain evidence="2">Gr-4</strain>
    </source>
</reference>
<organism evidence="1 2">
    <name type="scientific">Rhodoferax aquaticus</name>
    <dbReference type="NCBI Taxonomy" id="2527691"/>
    <lineage>
        <taxon>Bacteria</taxon>
        <taxon>Pseudomonadati</taxon>
        <taxon>Pseudomonadota</taxon>
        <taxon>Betaproteobacteria</taxon>
        <taxon>Burkholderiales</taxon>
        <taxon>Comamonadaceae</taxon>
        <taxon>Rhodoferax</taxon>
    </lineage>
</organism>
<keyword evidence="2" id="KW-1185">Reference proteome</keyword>
<dbReference type="Gene3D" id="1.20.81.30">
    <property type="entry name" value="Type II secretion system (T2SS), domain F"/>
    <property type="match status" value="1"/>
</dbReference>
<accession>A0A515EJW4</accession>
<reference evidence="2" key="2">
    <citation type="journal article" date="2020" name="Int. J. Syst. Evol. Microbiol.">
        <title>Genomic insights into a novel species Rhodoferax aquaticus sp. nov., isolated from freshwater.</title>
        <authorList>
            <person name="Li T."/>
            <person name="Zhuo Y."/>
            <person name="Jin C.Z."/>
            <person name="Wu X."/>
            <person name="Ko S.R."/>
            <person name="Jin F.J."/>
            <person name="Ahn C.Y."/>
            <person name="Oh H.M."/>
            <person name="Lee H.G."/>
            <person name="Jin L."/>
        </authorList>
    </citation>
    <scope>NUCLEOTIDE SEQUENCE [LARGE SCALE GENOMIC DNA]</scope>
    <source>
        <strain evidence="2">Gr-4</strain>
    </source>
</reference>
<gene>
    <name evidence="1" type="ORF">EXZ61_01480</name>
</gene>
<dbReference type="Proteomes" id="UP000317365">
    <property type="component" value="Chromosome"/>
</dbReference>
<protein>
    <recommendedName>
        <fullName evidence="3">Type II secretion system protein GspF domain-containing protein</fullName>
    </recommendedName>
</protein>
<sequence>MRYASQREALPTAVVSNENASSSKAYAQLQPTMQRGAPLSQALVQKIADPMYLGHADVLEFIATGEASGTLPAMLFRHINAEAERLAQYWSNVAAWAPRIAYAVVAGWMAYGLLTGGGLGTRITTI</sequence>
<evidence type="ECO:0008006" key="3">
    <source>
        <dbReference type="Google" id="ProtNLM"/>
    </source>
</evidence>
<evidence type="ECO:0000313" key="1">
    <source>
        <dbReference type="EMBL" id="QDL52948.1"/>
    </source>
</evidence>
<dbReference type="EMBL" id="CP036282">
    <property type="protein sequence ID" value="QDL52948.1"/>
    <property type="molecule type" value="Genomic_DNA"/>
</dbReference>